<dbReference type="HOGENOM" id="CLU_3029048_0_0_6"/>
<comment type="caution">
    <text evidence="1">The sequence shown here is derived from an EMBL/GenBank/DDBJ whole genome shotgun (WGS) entry which is preliminary data.</text>
</comment>
<proteinExistence type="predicted"/>
<dbReference type="Proteomes" id="UP000004471">
    <property type="component" value="Unassembled WGS sequence"/>
</dbReference>
<organism evidence="1 2">
    <name type="scientific">Pseudomonas syringae pv. japonica str. M301072</name>
    <dbReference type="NCBI Taxonomy" id="629262"/>
    <lineage>
        <taxon>Bacteria</taxon>
        <taxon>Pseudomonadati</taxon>
        <taxon>Pseudomonadota</taxon>
        <taxon>Gammaproteobacteria</taxon>
        <taxon>Pseudomonadales</taxon>
        <taxon>Pseudomonadaceae</taxon>
        <taxon>Pseudomonas</taxon>
        <taxon>Pseudomonas syringae</taxon>
    </lineage>
</organism>
<gene>
    <name evidence="1" type="ORF">PSYJA_04149</name>
</gene>
<sequence length="55" mass="5756">MTRQKKPRAEGDLLGVNMTMVVSTSGLDHRSTMIKPDVIDRSAANPSGSGIGDVG</sequence>
<evidence type="ECO:0000313" key="1">
    <source>
        <dbReference type="EMBL" id="EGH28227.1"/>
    </source>
</evidence>
<name>F3FDE1_PSESX</name>
<dbReference type="AlphaFoldDB" id="F3FDE1"/>
<accession>F3FDE1</accession>
<dbReference type="EMBL" id="AEAH01000166">
    <property type="protein sequence ID" value="EGH28227.1"/>
    <property type="molecule type" value="Genomic_DNA"/>
</dbReference>
<evidence type="ECO:0000313" key="2">
    <source>
        <dbReference type="Proteomes" id="UP000004471"/>
    </source>
</evidence>
<reference evidence="1 2" key="1">
    <citation type="journal article" date="2011" name="PLoS Pathog.">
        <title>Dynamic evolution of pathogenicity revealed by sequencing and comparative genomics of 19 Pseudomonas syringae isolates.</title>
        <authorList>
            <person name="Baltrus D.A."/>
            <person name="Nishimura M.T."/>
            <person name="Romanchuk A."/>
            <person name="Chang J.H."/>
            <person name="Mukhtar M.S."/>
            <person name="Cherkis K."/>
            <person name="Roach J."/>
            <person name="Grant S.R."/>
            <person name="Jones C.D."/>
            <person name="Dangl J.L."/>
        </authorList>
    </citation>
    <scope>NUCLEOTIDE SEQUENCE [LARGE SCALE GENOMIC DNA]</scope>
    <source>
        <strain evidence="2">M301072PT</strain>
    </source>
</reference>
<protein>
    <submittedName>
        <fullName evidence="1">Uncharacterized protein</fullName>
    </submittedName>
</protein>